<evidence type="ECO:0000313" key="3">
    <source>
        <dbReference type="EMBL" id="CAI9770082.1"/>
    </source>
</evidence>
<evidence type="ECO:0000256" key="1">
    <source>
        <dbReference type="ARBA" id="ARBA00006974"/>
    </source>
</evidence>
<keyword evidence="2" id="KW-0812">Transmembrane</keyword>
<organism evidence="3 4">
    <name type="scientific">Fraxinus pennsylvanica</name>
    <dbReference type="NCBI Taxonomy" id="56036"/>
    <lineage>
        <taxon>Eukaryota</taxon>
        <taxon>Viridiplantae</taxon>
        <taxon>Streptophyta</taxon>
        <taxon>Embryophyta</taxon>
        <taxon>Tracheophyta</taxon>
        <taxon>Spermatophyta</taxon>
        <taxon>Magnoliopsida</taxon>
        <taxon>eudicotyledons</taxon>
        <taxon>Gunneridae</taxon>
        <taxon>Pentapetalae</taxon>
        <taxon>asterids</taxon>
        <taxon>lamiids</taxon>
        <taxon>Lamiales</taxon>
        <taxon>Oleaceae</taxon>
        <taxon>Oleeae</taxon>
        <taxon>Fraxinus</taxon>
    </lineage>
</organism>
<keyword evidence="4" id="KW-1185">Reference proteome</keyword>
<dbReference type="Pfam" id="PF02519">
    <property type="entry name" value="Auxin_inducible"/>
    <property type="match status" value="1"/>
</dbReference>
<comment type="similarity">
    <text evidence="1">Belongs to the ARG7 family.</text>
</comment>
<sequence length="103" mass="12331">MGNCTIQAREAEDKRTPKGYFVVYVGEKFQRFVIPTSYLKNPKVQKLLQSRRGLWISYSERHRITVRLVNFSSIRKFQRKVIPRYMILFLSLRLSLMLFLELS</sequence>
<feature type="transmembrane region" description="Helical" evidence="2">
    <location>
        <begin position="81"/>
        <end position="100"/>
    </location>
</feature>
<dbReference type="AlphaFoldDB" id="A0AAD2DWD3"/>
<keyword evidence="2" id="KW-1133">Transmembrane helix</keyword>
<protein>
    <submittedName>
        <fullName evidence="3">Uncharacterized protein</fullName>
    </submittedName>
</protein>
<dbReference type="GO" id="GO:0009733">
    <property type="term" value="P:response to auxin"/>
    <property type="evidence" value="ECO:0007669"/>
    <property type="project" value="InterPro"/>
</dbReference>
<dbReference type="PANTHER" id="PTHR31374">
    <property type="entry name" value="AUXIN-INDUCED PROTEIN-LIKE-RELATED"/>
    <property type="match status" value="1"/>
</dbReference>
<keyword evidence="2" id="KW-0472">Membrane</keyword>
<proteinExistence type="inferred from homology"/>
<reference evidence="3" key="1">
    <citation type="submission" date="2023-05" db="EMBL/GenBank/DDBJ databases">
        <authorList>
            <person name="Huff M."/>
        </authorList>
    </citation>
    <scope>NUCLEOTIDE SEQUENCE</scope>
</reference>
<evidence type="ECO:0000313" key="4">
    <source>
        <dbReference type="Proteomes" id="UP000834106"/>
    </source>
</evidence>
<dbReference type="Proteomes" id="UP000834106">
    <property type="component" value="Chromosome 10"/>
</dbReference>
<dbReference type="PANTHER" id="PTHR31374:SF281">
    <property type="entry name" value="INDOLE-3-ACETIC ACID-INDUCED PROTEIN ARG7-LIKE"/>
    <property type="match status" value="1"/>
</dbReference>
<gene>
    <name evidence="3" type="ORF">FPE_LOCUS17715</name>
</gene>
<dbReference type="EMBL" id="OU503045">
    <property type="protein sequence ID" value="CAI9770082.1"/>
    <property type="molecule type" value="Genomic_DNA"/>
</dbReference>
<name>A0AAD2DWD3_9LAMI</name>
<evidence type="ECO:0000256" key="2">
    <source>
        <dbReference type="SAM" id="Phobius"/>
    </source>
</evidence>
<dbReference type="InterPro" id="IPR003676">
    <property type="entry name" value="SAUR_fam"/>
</dbReference>
<accession>A0AAD2DWD3</accession>